<dbReference type="Gene3D" id="3.60.20.10">
    <property type="entry name" value="Glutamine Phosphoribosylpyrophosphate, subunit 1, domain 1"/>
    <property type="match status" value="1"/>
</dbReference>
<proteinExistence type="inferred from homology"/>
<keyword evidence="1 4" id="KW-0963">Cytoplasm</keyword>
<dbReference type="GO" id="GO:0019774">
    <property type="term" value="C:proteasome core complex, beta-subunit complex"/>
    <property type="evidence" value="ECO:0007669"/>
    <property type="project" value="UniProtKB-UniRule"/>
</dbReference>
<organism evidence="6 7">
    <name type="scientific">Tilletia caries</name>
    <name type="common">wheat bunt fungus</name>
    <dbReference type="NCBI Taxonomy" id="13290"/>
    <lineage>
        <taxon>Eukaryota</taxon>
        <taxon>Fungi</taxon>
        <taxon>Dikarya</taxon>
        <taxon>Basidiomycota</taxon>
        <taxon>Ustilaginomycotina</taxon>
        <taxon>Exobasidiomycetes</taxon>
        <taxon>Tilletiales</taxon>
        <taxon>Tilletiaceae</taxon>
        <taxon>Tilletia</taxon>
    </lineage>
</organism>
<evidence type="ECO:0000256" key="3">
    <source>
        <dbReference type="ARBA" id="ARBA00023242"/>
    </source>
</evidence>
<dbReference type="PIRSF" id="PIRSF001213">
    <property type="entry name" value="Psome_endopept_beta"/>
    <property type="match status" value="1"/>
</dbReference>
<evidence type="ECO:0000256" key="1">
    <source>
        <dbReference type="ARBA" id="ARBA00022490"/>
    </source>
</evidence>
<reference evidence="5" key="3">
    <citation type="submission" date="2020-10" db="EMBL/GenBank/DDBJ databases">
        <authorList>
            <person name="Sedaghatjoo S."/>
        </authorList>
    </citation>
    <scope>NUCLEOTIDE SEQUENCE</scope>
    <source>
        <strain evidence="5">AZH3</strain>
    </source>
</reference>
<dbReference type="AlphaFoldDB" id="A0A177VDE7"/>
<dbReference type="CDD" id="cd03760">
    <property type="entry name" value="proteasome_beta_type_4"/>
    <property type="match status" value="1"/>
</dbReference>
<comment type="similarity">
    <text evidence="4">Belongs to the peptidase T1B family.</text>
</comment>
<keyword evidence="3 4" id="KW-0539">Nucleus</keyword>
<dbReference type="InterPro" id="IPR016050">
    <property type="entry name" value="Proteasome_bsu_CS"/>
</dbReference>
<evidence type="ECO:0000313" key="7">
    <source>
        <dbReference type="Proteomes" id="UP000077671"/>
    </source>
</evidence>
<evidence type="ECO:0000256" key="4">
    <source>
        <dbReference type="PIRNR" id="PIRNR001213"/>
    </source>
</evidence>
<evidence type="ECO:0000313" key="6">
    <source>
        <dbReference type="EMBL" id="KAE8263704.1"/>
    </source>
</evidence>
<comment type="function">
    <text evidence="4">Non-catalytic component of the proteasome.</text>
</comment>
<dbReference type="PANTHER" id="PTHR32194:SF6">
    <property type="entry name" value="PROTEASOME SUBUNIT BETA"/>
    <property type="match status" value="1"/>
</dbReference>
<evidence type="ECO:0000256" key="2">
    <source>
        <dbReference type="ARBA" id="ARBA00022942"/>
    </source>
</evidence>
<sequence>MNVNTGQTWASTPAPDLISSRAHMMASQGPDAGSADAFDLARQRTQQPIVTGTSILGIKYKDGIMLAADTLASYGSLARFMDVRRIIKVGENTLIGASGDMSDFQYLEHRIDQLQVAEFNEGDGHALTARQLYSYLSRVMYNRRTKLNPIWNSLILGGVDAKTGEPFLGYVDLLGTTFQSTTIATGFGMHLAQPLLRKAVEGREKEIDEEEAKKILRSCMQVLFYRDARSLNRFQIAKVTKEGSSISEPESVPTNWGFAEGLRGYGPQTQ</sequence>
<evidence type="ECO:0000313" key="5">
    <source>
        <dbReference type="EMBL" id="CAD6910047.1"/>
    </source>
</evidence>
<dbReference type="Pfam" id="PF00227">
    <property type="entry name" value="Proteasome"/>
    <property type="match status" value="1"/>
</dbReference>
<comment type="caution">
    <text evidence="6">The sequence shown here is derived from an EMBL/GenBank/DDBJ whole genome shotgun (WGS) entry which is preliminary data.</text>
</comment>
<dbReference type="FunFam" id="3.60.20.10:FF:000014">
    <property type="entry name" value="Proteasome subunit beta type-7"/>
    <property type="match status" value="1"/>
</dbReference>
<dbReference type="EMBL" id="CAJHJG010001182">
    <property type="protein sequence ID" value="CAD6910047.1"/>
    <property type="molecule type" value="Genomic_DNA"/>
</dbReference>
<dbReference type="InterPro" id="IPR023333">
    <property type="entry name" value="Proteasome_suB-type"/>
</dbReference>
<dbReference type="EMBL" id="LWDD02000121">
    <property type="protein sequence ID" value="KAE8263704.1"/>
    <property type="molecule type" value="Genomic_DNA"/>
</dbReference>
<reference evidence="6" key="2">
    <citation type="journal article" date="2019" name="IMA Fungus">
        <title>Genome sequencing and comparison of five Tilletia species to identify candidate genes for the detection of regulated species infecting wheat.</title>
        <authorList>
            <person name="Nguyen H.D.T."/>
            <person name="Sultana T."/>
            <person name="Kesanakurti P."/>
            <person name="Hambleton S."/>
        </authorList>
    </citation>
    <scope>NUCLEOTIDE SEQUENCE</scope>
    <source>
        <strain evidence="6">DAOMC 238032</strain>
    </source>
</reference>
<reference evidence="6" key="1">
    <citation type="submission" date="2016-04" db="EMBL/GenBank/DDBJ databases">
        <authorList>
            <person name="Nguyen H.D."/>
            <person name="Kesanakurti P."/>
            <person name="Cullis J."/>
            <person name="Levesque C.A."/>
            <person name="Hambleton S."/>
        </authorList>
    </citation>
    <scope>NUCLEOTIDE SEQUENCE</scope>
    <source>
        <strain evidence="6">DAOMC 238032</strain>
    </source>
</reference>
<dbReference type="InterPro" id="IPR029055">
    <property type="entry name" value="Ntn_hydrolases_N"/>
</dbReference>
<dbReference type="Proteomes" id="UP000836402">
    <property type="component" value="Unassembled WGS sequence"/>
</dbReference>
<evidence type="ECO:0000313" key="8">
    <source>
        <dbReference type="Proteomes" id="UP000836402"/>
    </source>
</evidence>
<dbReference type="PANTHER" id="PTHR32194">
    <property type="entry name" value="METALLOPROTEASE TLDD"/>
    <property type="match status" value="1"/>
</dbReference>
<dbReference type="GO" id="GO:0005737">
    <property type="term" value="C:cytoplasm"/>
    <property type="evidence" value="ECO:0007669"/>
    <property type="project" value="UniProtKB-SubCell"/>
</dbReference>
<comment type="subcellular location">
    <subcellularLocation>
        <location evidence="4">Cytoplasm</location>
    </subcellularLocation>
    <subcellularLocation>
        <location evidence="4">Nucleus</location>
    </subcellularLocation>
</comment>
<keyword evidence="8" id="KW-1185">Reference proteome</keyword>
<dbReference type="InterPro" id="IPR001353">
    <property type="entry name" value="Proteasome_sua/b"/>
</dbReference>
<gene>
    <name evidence="6" type="ORF">A4X03_0g1490</name>
    <name evidence="5" type="ORF">JKIAZH3_G525</name>
</gene>
<dbReference type="PROSITE" id="PS00854">
    <property type="entry name" value="PROTEASOME_BETA_1"/>
    <property type="match status" value="1"/>
</dbReference>
<accession>A0A177VDE7</accession>
<dbReference type="SUPFAM" id="SSF56235">
    <property type="entry name" value="N-terminal nucleophile aminohydrolases (Ntn hydrolases)"/>
    <property type="match status" value="1"/>
</dbReference>
<dbReference type="InterPro" id="IPR016295">
    <property type="entry name" value="Proteasome_beta4"/>
</dbReference>
<keyword evidence="2 4" id="KW-0647">Proteasome</keyword>
<name>A0A177VDE7_9BASI</name>
<dbReference type="Proteomes" id="UP000077671">
    <property type="component" value="Unassembled WGS sequence"/>
</dbReference>
<protein>
    <recommendedName>
        <fullName evidence="4">Proteasome subunit beta</fullName>
    </recommendedName>
</protein>
<dbReference type="PROSITE" id="PS51476">
    <property type="entry name" value="PROTEASOME_BETA_2"/>
    <property type="match status" value="1"/>
</dbReference>
<dbReference type="GO" id="GO:0005634">
    <property type="term" value="C:nucleus"/>
    <property type="evidence" value="ECO:0007669"/>
    <property type="project" value="UniProtKB-SubCell"/>
</dbReference>
<dbReference type="GO" id="GO:0051603">
    <property type="term" value="P:proteolysis involved in protein catabolic process"/>
    <property type="evidence" value="ECO:0007669"/>
    <property type="project" value="InterPro"/>
</dbReference>